<accession>A0A2J6SFS3</accession>
<dbReference type="PANTHER" id="PTHR36578">
    <property type="entry name" value="CHROMOSOME 15, WHOLE GENOME SHOTGUN SEQUENCE"/>
    <property type="match status" value="1"/>
</dbReference>
<evidence type="ECO:0000313" key="3">
    <source>
        <dbReference type="Proteomes" id="UP000235371"/>
    </source>
</evidence>
<organism evidence="2 3">
    <name type="scientific">Hyaloscypha bicolor E</name>
    <dbReference type="NCBI Taxonomy" id="1095630"/>
    <lineage>
        <taxon>Eukaryota</taxon>
        <taxon>Fungi</taxon>
        <taxon>Dikarya</taxon>
        <taxon>Ascomycota</taxon>
        <taxon>Pezizomycotina</taxon>
        <taxon>Leotiomycetes</taxon>
        <taxon>Helotiales</taxon>
        <taxon>Hyaloscyphaceae</taxon>
        <taxon>Hyaloscypha</taxon>
        <taxon>Hyaloscypha bicolor</taxon>
    </lineage>
</organism>
<feature type="chain" id="PRO_5014380169" evidence="1">
    <location>
        <begin position="20"/>
        <end position="381"/>
    </location>
</feature>
<dbReference type="EMBL" id="KZ613920">
    <property type="protein sequence ID" value="PMD49606.1"/>
    <property type="molecule type" value="Genomic_DNA"/>
</dbReference>
<dbReference type="Proteomes" id="UP000235371">
    <property type="component" value="Unassembled WGS sequence"/>
</dbReference>
<keyword evidence="1" id="KW-0732">Signal</keyword>
<evidence type="ECO:0000256" key="1">
    <source>
        <dbReference type="SAM" id="SignalP"/>
    </source>
</evidence>
<evidence type="ECO:0000313" key="2">
    <source>
        <dbReference type="EMBL" id="PMD49606.1"/>
    </source>
</evidence>
<feature type="signal peptide" evidence="1">
    <location>
        <begin position="1"/>
        <end position="19"/>
    </location>
</feature>
<proteinExistence type="predicted"/>
<dbReference type="PANTHER" id="PTHR36578:SF1">
    <property type="entry name" value="APPLE DOMAIN-CONTAINING PROTEIN"/>
    <property type="match status" value="1"/>
</dbReference>
<dbReference type="InParanoid" id="A0A2J6SFS3"/>
<protein>
    <submittedName>
        <fullName evidence="2">Uncharacterized protein</fullName>
    </submittedName>
</protein>
<gene>
    <name evidence="2" type="ORF">K444DRAFT_670823</name>
</gene>
<dbReference type="AlphaFoldDB" id="A0A2J6SFS3"/>
<name>A0A2J6SFS3_9HELO</name>
<keyword evidence="3" id="KW-1185">Reference proteome</keyword>
<dbReference type="RefSeq" id="XP_024726510.1">
    <property type="nucleotide sequence ID" value="XM_024887677.1"/>
</dbReference>
<dbReference type="OrthoDB" id="271448at2759"/>
<reference evidence="2 3" key="1">
    <citation type="submission" date="2016-04" db="EMBL/GenBank/DDBJ databases">
        <title>A degradative enzymes factory behind the ericoid mycorrhizal symbiosis.</title>
        <authorList>
            <consortium name="DOE Joint Genome Institute"/>
            <person name="Martino E."/>
            <person name="Morin E."/>
            <person name="Grelet G."/>
            <person name="Kuo A."/>
            <person name="Kohler A."/>
            <person name="Daghino S."/>
            <person name="Barry K."/>
            <person name="Choi C."/>
            <person name="Cichocki N."/>
            <person name="Clum A."/>
            <person name="Copeland A."/>
            <person name="Hainaut M."/>
            <person name="Haridas S."/>
            <person name="Labutti K."/>
            <person name="Lindquist E."/>
            <person name="Lipzen A."/>
            <person name="Khouja H.-R."/>
            <person name="Murat C."/>
            <person name="Ohm R."/>
            <person name="Olson A."/>
            <person name="Spatafora J."/>
            <person name="Veneault-Fourrey C."/>
            <person name="Henrissat B."/>
            <person name="Grigoriev I."/>
            <person name="Martin F."/>
            <person name="Perotto S."/>
        </authorList>
    </citation>
    <scope>NUCLEOTIDE SEQUENCE [LARGE SCALE GENOMIC DNA]</scope>
    <source>
        <strain evidence="2 3">E</strain>
    </source>
</reference>
<sequence length="381" mass="39573">MKSAFVVLSVLCGIAAAQSELDYAIGSYQDVPVLPDVAAPAGDAAPQMTNFNITSVASDVVEAVNTNTTVVTATNVVEDSVVVGKRQVTCTTRSFNAPQVTVPTDSPAAFQSYAPFAAAASAAAQPAAIPSGYALVPEFVNLLAAVKTSQYLTYTTQGLAAGYNPQVCAAKCNSLAGCVAFNIYYERNPLVVSVATQVPDDTVCPGLATSPSATLLKCAFYGIPVTADQATNVGQFQGQFHVVIAGSNAYIKTSAPTLPGYEGPVPFGGDSINAPAPVINHGYLRVQTFGQNVPFDPSLCATSCAAQTAYNAAHNIGLGPCVFFNVYVLTENGANGILTCTYFSTSYGPAYATNPGQYDAAGNHYEVTSSYGYYLDGYFVE</sequence>
<dbReference type="STRING" id="1095630.A0A2J6SFS3"/>
<dbReference type="GeneID" id="36595753"/>